<evidence type="ECO:0000313" key="15">
    <source>
        <dbReference type="EMBL" id="KAK3102733.1"/>
    </source>
</evidence>
<evidence type="ECO:0000256" key="1">
    <source>
        <dbReference type="ARBA" id="ARBA00004323"/>
    </source>
</evidence>
<dbReference type="SUPFAM" id="SSF53448">
    <property type="entry name" value="Nucleotide-diphospho-sugar transferases"/>
    <property type="match status" value="1"/>
</dbReference>
<keyword evidence="16" id="KW-1185">Reference proteome</keyword>
<comment type="caution">
    <text evidence="15">The sequence shown here is derived from an EMBL/GenBank/DDBJ whole genome shotgun (WGS) entry which is preliminary data.</text>
</comment>
<keyword evidence="5" id="KW-0808">Transferase</keyword>
<dbReference type="EC" id="2.4.1.101" evidence="13"/>
<keyword evidence="11" id="KW-0472">Membrane</keyword>
<dbReference type="GO" id="GO:0016266">
    <property type="term" value="P:protein O-linked glycosylation via N-acetyl-galactosamine"/>
    <property type="evidence" value="ECO:0007669"/>
    <property type="project" value="TreeGrafter"/>
</dbReference>
<dbReference type="InterPro" id="IPR004139">
    <property type="entry name" value="Glyco_trans_13"/>
</dbReference>
<comment type="cofactor">
    <cofactor evidence="13">
        <name>Mn(2+)</name>
        <dbReference type="ChEBI" id="CHEBI:29035"/>
    </cofactor>
    <text evidence="13">The cofactor is mostly bound to the substrate.</text>
</comment>
<comment type="subcellular location">
    <subcellularLocation>
        <location evidence="1 13">Golgi apparatus membrane</location>
        <topology evidence="1 13">Single-pass type II membrane protein</topology>
    </subcellularLocation>
</comment>
<keyword evidence="4 13" id="KW-0328">Glycosyltransferase</keyword>
<evidence type="ECO:0000256" key="13">
    <source>
        <dbReference type="RuleBase" id="RU368119"/>
    </source>
</evidence>
<dbReference type="GO" id="GO:0000139">
    <property type="term" value="C:Golgi membrane"/>
    <property type="evidence" value="ECO:0007669"/>
    <property type="project" value="UniProtKB-SubCell"/>
</dbReference>
<dbReference type="AlphaFoldDB" id="A0AA88YDG7"/>
<evidence type="ECO:0000256" key="12">
    <source>
        <dbReference type="ARBA" id="ARBA00023211"/>
    </source>
</evidence>
<accession>A0AA88YDG7</accession>
<evidence type="ECO:0000256" key="8">
    <source>
        <dbReference type="ARBA" id="ARBA00022968"/>
    </source>
</evidence>
<evidence type="ECO:0000256" key="6">
    <source>
        <dbReference type="ARBA" id="ARBA00022692"/>
    </source>
</evidence>
<dbReference type="Proteomes" id="UP001186944">
    <property type="component" value="Unassembled WGS sequence"/>
</dbReference>
<dbReference type="InterPro" id="IPR029044">
    <property type="entry name" value="Nucleotide-diphossugar_trans"/>
</dbReference>
<dbReference type="CDD" id="cd13936">
    <property type="entry name" value="PANDER_like"/>
    <property type="match status" value="1"/>
</dbReference>
<evidence type="ECO:0000313" key="16">
    <source>
        <dbReference type="Proteomes" id="UP001186944"/>
    </source>
</evidence>
<comment type="similarity">
    <text evidence="3 13">Belongs to the glycosyltransferase 13 family.</text>
</comment>
<keyword evidence="9" id="KW-1133">Transmembrane helix</keyword>
<dbReference type="Pfam" id="PF03071">
    <property type="entry name" value="GNT-I"/>
    <property type="match status" value="1"/>
</dbReference>
<evidence type="ECO:0000256" key="11">
    <source>
        <dbReference type="ARBA" id="ARBA00023136"/>
    </source>
</evidence>
<gene>
    <name evidence="15" type="ORF">FSP39_013520</name>
</gene>
<evidence type="ECO:0000256" key="10">
    <source>
        <dbReference type="ARBA" id="ARBA00023034"/>
    </source>
</evidence>
<dbReference type="GO" id="GO:0003827">
    <property type="term" value="F:alpha-1,3-mannosylglycoprotein 2-beta-N-acetylglucosaminyltransferase activity"/>
    <property type="evidence" value="ECO:0007669"/>
    <property type="project" value="UniProtKB-UniRule"/>
</dbReference>
<dbReference type="PANTHER" id="PTHR46396">
    <property type="entry name" value="PROTEIN O-LINKED-MANNOSE BETA-1,2-N-ACETYLGLUCOSAMINYLTRANSFERASE 1"/>
    <property type="match status" value="1"/>
</dbReference>
<keyword evidence="8 13" id="KW-0735">Signal-anchor</keyword>
<comment type="catalytic activity">
    <reaction evidence="13">
        <text>N(4)-(alpha-D-Man-(1-&gt;3)-[alpha-D-Man-(1-&gt;3)-[alpha-D-Man-(1-&gt;6)]-alpha-D-Man-(1-&gt;6)]-beta-D-Man-(1-&gt;4)-beta-D-GlcNAc-(1-&gt;4)-beta-D-GlcNAc)-L-asparaginyl-[protein] (N-glucan mannose isomer 5A1,2) + UDP-N-acetyl-alpha-D-glucosamine = N(4)-{beta-D-GlcNAc-(1-&gt;2)-alpha-D-Man-(1-&gt;3)-[alpha-D-Man-(1-&gt;3)-[alpha-D-Man-(1-&gt;6)]-alpha-D-Man-(1-&gt;6)]-beta-D-Man-(1-&gt;4)-beta-D-GlcNAc-(1-&gt;4)-beta-D-GlcNAc}-L-asparaginyl-[protein] + UDP + H(+)</text>
        <dbReference type="Rhea" id="RHEA:11456"/>
        <dbReference type="Rhea" id="RHEA-COMP:14367"/>
        <dbReference type="Rhea" id="RHEA-COMP:14368"/>
        <dbReference type="ChEBI" id="CHEBI:15378"/>
        <dbReference type="ChEBI" id="CHEBI:57705"/>
        <dbReference type="ChEBI" id="CHEBI:58223"/>
        <dbReference type="ChEBI" id="CHEBI:59087"/>
        <dbReference type="ChEBI" id="CHEBI:60625"/>
        <dbReference type="EC" id="2.4.1.101"/>
    </reaction>
</comment>
<organism evidence="15 16">
    <name type="scientific">Pinctada imbricata</name>
    <name type="common">Atlantic pearl-oyster</name>
    <name type="synonym">Pinctada martensii</name>
    <dbReference type="NCBI Taxonomy" id="66713"/>
    <lineage>
        <taxon>Eukaryota</taxon>
        <taxon>Metazoa</taxon>
        <taxon>Spiralia</taxon>
        <taxon>Lophotrochozoa</taxon>
        <taxon>Mollusca</taxon>
        <taxon>Bivalvia</taxon>
        <taxon>Autobranchia</taxon>
        <taxon>Pteriomorphia</taxon>
        <taxon>Pterioida</taxon>
        <taxon>Pterioidea</taxon>
        <taxon>Pteriidae</taxon>
        <taxon>Pinctada</taxon>
    </lineage>
</organism>
<name>A0AA88YDG7_PINIB</name>
<comment type="function">
    <text evidence="13">Initiates complex N-linked carbohydrate formation. Essential for the conversion of high-mannose to hybrid and complex N-glycans.</text>
</comment>
<dbReference type="InterPro" id="IPR052463">
    <property type="entry name" value="O-linked_mannose_GnT"/>
</dbReference>
<evidence type="ECO:0000256" key="7">
    <source>
        <dbReference type="ARBA" id="ARBA00022723"/>
    </source>
</evidence>
<evidence type="ECO:0000256" key="4">
    <source>
        <dbReference type="ARBA" id="ARBA00022676"/>
    </source>
</evidence>
<keyword evidence="6" id="KW-0812">Transmembrane</keyword>
<dbReference type="GO" id="GO:0030145">
    <property type="term" value="F:manganese ion binding"/>
    <property type="evidence" value="ECO:0007669"/>
    <property type="project" value="UniProtKB-UniRule"/>
</dbReference>
<evidence type="ECO:0000256" key="2">
    <source>
        <dbReference type="ARBA" id="ARBA00004922"/>
    </source>
</evidence>
<proteinExistence type="inferred from homology"/>
<reference evidence="15" key="1">
    <citation type="submission" date="2019-08" db="EMBL/GenBank/DDBJ databases">
        <title>The improved chromosome-level genome for the pearl oyster Pinctada fucata martensii using PacBio sequencing and Hi-C.</title>
        <authorList>
            <person name="Zheng Z."/>
        </authorList>
    </citation>
    <scope>NUCLEOTIDE SEQUENCE</scope>
    <source>
        <strain evidence="15">ZZ-2019</strain>
        <tissue evidence="15">Adductor muscle</tissue>
    </source>
</reference>
<dbReference type="EMBL" id="VSWD01000005">
    <property type="protein sequence ID" value="KAK3102733.1"/>
    <property type="molecule type" value="Genomic_DNA"/>
</dbReference>
<dbReference type="PANTHER" id="PTHR46396:SF2">
    <property type="entry name" value="ILEI_PANDER DOMAIN-CONTAINING PROTEIN"/>
    <property type="match status" value="1"/>
</dbReference>
<dbReference type="GO" id="GO:0047223">
    <property type="term" value="F:beta-1,3-galactosyl-O-glycosyl-glycoprotein beta-1,3-N-acetylglucosaminyltransferase activity"/>
    <property type="evidence" value="ECO:0007669"/>
    <property type="project" value="TreeGrafter"/>
</dbReference>
<keyword evidence="12 13" id="KW-0464">Manganese</keyword>
<protein>
    <recommendedName>
        <fullName evidence="13">Alpha-1,3-mannosyl-glycoprotein 2-beta-N-acetylglucosaminyltransferase</fullName>
        <shortName evidence="13">GNT-I</shortName>
        <shortName evidence="13">GlcNAc-T I</shortName>
        <ecNumber evidence="13">2.4.1.101</ecNumber>
    </recommendedName>
    <alternativeName>
        <fullName evidence="13">N-glycosyl-oligosaccharide-glycoprotein N-acetylglucosaminyltransferase I</fullName>
    </alternativeName>
</protein>
<evidence type="ECO:0000256" key="3">
    <source>
        <dbReference type="ARBA" id="ARBA00006492"/>
    </source>
</evidence>
<keyword evidence="10 13" id="KW-0333">Golgi apparatus</keyword>
<feature type="domain" description="ILEI/PANDER" evidence="14">
    <location>
        <begin position="31"/>
        <end position="118"/>
    </location>
</feature>
<dbReference type="InterPro" id="IPR039477">
    <property type="entry name" value="ILEI/PANDER_dom"/>
</dbReference>
<evidence type="ECO:0000256" key="9">
    <source>
        <dbReference type="ARBA" id="ARBA00022989"/>
    </source>
</evidence>
<dbReference type="Gene3D" id="3.90.550.10">
    <property type="entry name" value="Spore Coat Polysaccharide Biosynthesis Protein SpsA, Chain A"/>
    <property type="match status" value="1"/>
</dbReference>
<dbReference type="PROSITE" id="PS52031">
    <property type="entry name" value="GG_LECTIN"/>
    <property type="match status" value="1"/>
</dbReference>
<keyword evidence="7 13" id="KW-0479">Metal-binding</keyword>
<evidence type="ECO:0000259" key="14">
    <source>
        <dbReference type="Pfam" id="PF15711"/>
    </source>
</evidence>
<comment type="pathway">
    <text evidence="2 13">Protein modification; protein glycosylation.</text>
</comment>
<evidence type="ECO:0000256" key="5">
    <source>
        <dbReference type="ARBA" id="ARBA00022679"/>
    </source>
</evidence>
<sequence length="545" mass="62570">MVHSGNGDKEMPKICANGKMLMDKDLNNAGRGFNVAIIDSSTKQPKLVSRFDTYETDSIDMEFQLESMSPGDIVIAVVSDDGSRKLTQNCKETLNELGSSMIQNLRFRDVWYFIGQKDIGGFTLLEQISYAGFDGDWPTPIHESVCVPKKVPSSKIPPSPKSARNLDRRNFCKNYDGYVDFCDPAHIDEKLTTVELLDKSKEKDKIFKTPMVIVPGMDHNAVVRTMETTLMQPGINPKMVLVTFDESFKEFGELATLFGFRNKSLSTSESYEEQMIKAIEEAWKVFDKSDYLIVIEEELILATDFLSFMSNCLSALESDSSLHGATAWNYNGYETTSKDKSVVYRMNDFPGLAFLLPKKIYKKFMKDGMQKCCNKRAWEGWYLSKDFTPVILGPDISRVYRQPYQSMDLLNNDLTELFHKPRQTNLDGEVTVFTHTSDSYDKEIKKLLTQSANMSPKDITKCIEQKNFHPETDAISKSTVAIYYHQDQIDDYFTLRQLCKCFGLYYIKTKPPKNLYKGIIRFYYKDKHYVAGWICFSIFQVQTKR</sequence>
<dbReference type="Pfam" id="PF15711">
    <property type="entry name" value="ILEI"/>
    <property type="match status" value="1"/>
</dbReference>